<gene>
    <name evidence="1" type="ORF">SAMN02745171_01512</name>
</gene>
<dbReference type="AlphaFoldDB" id="A0A1T4PMV0"/>
<evidence type="ECO:0000313" key="1">
    <source>
        <dbReference type="EMBL" id="SJZ92681.1"/>
    </source>
</evidence>
<feature type="non-terminal residue" evidence="1">
    <location>
        <position position="1"/>
    </location>
</feature>
<dbReference type="EMBL" id="FUXE01000018">
    <property type="protein sequence ID" value="SJZ92681.1"/>
    <property type="molecule type" value="Genomic_DNA"/>
</dbReference>
<sequence length="81" mass="9206">QKSAFISEMLSSESGINEIIRVLLNTFSKQERALFVEEHKGEQGNGSGTILVQVLYRSKYDSHCSISVFRKTCPYRYVCPT</sequence>
<keyword evidence="2" id="KW-1185">Reference proteome</keyword>
<evidence type="ECO:0000313" key="2">
    <source>
        <dbReference type="Proteomes" id="UP000190121"/>
    </source>
</evidence>
<name>A0A1T4PMV0_9PORP</name>
<organism evidence="1 2">
    <name type="scientific">Porphyromonas circumdentaria</name>
    <dbReference type="NCBI Taxonomy" id="29524"/>
    <lineage>
        <taxon>Bacteria</taxon>
        <taxon>Pseudomonadati</taxon>
        <taxon>Bacteroidota</taxon>
        <taxon>Bacteroidia</taxon>
        <taxon>Bacteroidales</taxon>
        <taxon>Porphyromonadaceae</taxon>
        <taxon>Porphyromonas</taxon>
    </lineage>
</organism>
<protein>
    <submittedName>
        <fullName evidence="1">Uncharacterized protein</fullName>
    </submittedName>
</protein>
<reference evidence="2" key="1">
    <citation type="submission" date="2017-02" db="EMBL/GenBank/DDBJ databases">
        <authorList>
            <person name="Varghese N."/>
            <person name="Submissions S."/>
        </authorList>
    </citation>
    <scope>NUCLEOTIDE SEQUENCE [LARGE SCALE GENOMIC DNA]</scope>
    <source>
        <strain evidence="2">ATCC 51356</strain>
    </source>
</reference>
<proteinExistence type="predicted"/>
<dbReference type="Proteomes" id="UP000190121">
    <property type="component" value="Unassembled WGS sequence"/>
</dbReference>
<accession>A0A1T4PMV0</accession>